<dbReference type="PANTHER" id="PTHR13228">
    <property type="entry name" value="CONSERVED OLIGOMERIC GOLGI COMPLEX COMPONENT 5"/>
    <property type="match status" value="1"/>
</dbReference>
<dbReference type="GO" id="GO:0006891">
    <property type="term" value="P:intra-Golgi vesicle-mediated transport"/>
    <property type="evidence" value="ECO:0007669"/>
    <property type="project" value="InterPro"/>
</dbReference>
<evidence type="ECO:0000259" key="5">
    <source>
        <dbReference type="Pfam" id="PF10392"/>
    </source>
</evidence>
<name>G0V3E2_TRYCI</name>
<dbReference type="VEuPathDB" id="TriTrypDB:TcIL3000.11.16790"/>
<evidence type="ECO:0000259" key="6">
    <source>
        <dbReference type="Pfam" id="PF20649"/>
    </source>
</evidence>
<dbReference type="Pfam" id="PF10392">
    <property type="entry name" value="COG5_N"/>
    <property type="match status" value="1"/>
</dbReference>
<sequence length="871" mass="96546">MFTDNMLMTPDFDEEGYLRYALHASNCKAEQSRLAACSAAVRENVHNILSENVEDMLQQLSAASQAQRGVAAARQAAATLMHSTSRLRHTIQEPYRLISANVTKLRNANAAINTLQCVMKFVGLTTRLRSLLPDDIAHAARTLREVEDLLQTSDIKGIDVVRRRIDIVEKAAAVVRAKAHDLLRHASAQNVSDVATALQCFLAMGSTSRVLGGFMTEQKREVMKSLMRELEVQVILDEVSRECSRVSDTSEVTERTREIILSHLQTALKCTAKYTNVVVVVWQVVARRTDPITQTPYLSAVENPTSFLGDYWHFITDKLLERLQALHKQPNLFAAMATDALRYRLLFTSFLADVRELLELIEQLTELDTLCARQGNLVGGGANHCGVEQLRRMWLLQMTNEVSERFAGQIMDRHRERMHDIISKLHSIVPSAGNRPLPNLSVDLQRPQIPAAVHVLDVRGYVTLAMRDVVEYQKDPQTLSAVLNCILQCVRLFLLAVPEATRRCALPPLPSVAAEVTAAQMLHICICNACAILSMDLTVLLASLPNDDSNDRTNLTEELVDARRLSNAAGEVARGTTAEEPTLSARGIVVDKHRELLDIAVKLKNISEETVKPFFKSASVLLLDSISMCIDGLYGQEAAGVSQLQSQMRHFMSHFYYLFNPQTPTLDDSVRQLTDSLIARLLVAASLVHPFTKDLQQHLIICLHQIPRVVLSFGPNTHGTVGRSTIVLKGQVHQLLTWYKLSSESLESPVEGVCATLATLPPVIARLLLLQRVACSSSTVWSPPAVLGMQTGAFIEIVESTVLEGLRADLSPVDEPVRRVADSAPMAARIAEIMGVIEKCFHEATEFPDQDATRASTVSCMKCLWTQLKQE</sequence>
<proteinExistence type="predicted"/>
<accession>G0V3E2</accession>
<protein>
    <recommendedName>
        <fullName evidence="2">Conserved oligomeric Golgi complex subunit 5</fullName>
    </recommendedName>
</protein>
<dbReference type="InterPro" id="IPR049176">
    <property type="entry name" value="COG5_N"/>
</dbReference>
<dbReference type="EMBL" id="HE575324">
    <property type="protein sequence ID" value="CCC96165.1"/>
    <property type="molecule type" value="Genomic_DNA"/>
</dbReference>
<reference evidence="7" key="1">
    <citation type="journal article" date="2012" name="Proc. Natl. Acad. Sci. U.S.A.">
        <title>Antigenic diversity is generated by distinct evolutionary mechanisms in African trypanosome species.</title>
        <authorList>
            <person name="Jackson A.P."/>
            <person name="Berry A."/>
            <person name="Aslett M."/>
            <person name="Allison H.C."/>
            <person name="Burton P."/>
            <person name="Vavrova-Anderson J."/>
            <person name="Brown R."/>
            <person name="Browne H."/>
            <person name="Corton N."/>
            <person name="Hauser H."/>
            <person name="Gamble J."/>
            <person name="Gilderthorp R."/>
            <person name="Marcello L."/>
            <person name="McQuillan J."/>
            <person name="Otto T.D."/>
            <person name="Quail M.A."/>
            <person name="Sanders M.J."/>
            <person name="van Tonder A."/>
            <person name="Ginger M.L."/>
            <person name="Field M.C."/>
            <person name="Barry J.D."/>
            <person name="Hertz-Fowler C."/>
            <person name="Berriman M."/>
        </authorList>
    </citation>
    <scope>NUCLEOTIDE SEQUENCE</scope>
    <source>
        <strain evidence="7">IL3000</strain>
    </source>
</reference>
<dbReference type="PANTHER" id="PTHR13228:SF3">
    <property type="entry name" value="CONSERVED OLIGOMERIC GOLGI COMPLEX SUBUNIT 5"/>
    <property type="match status" value="1"/>
</dbReference>
<keyword evidence="4" id="KW-0472">Membrane</keyword>
<dbReference type="InterPro" id="IPR048485">
    <property type="entry name" value="COG5_helical"/>
</dbReference>
<feature type="domain" description="Conserved oligomeric Golgi complex subunit 5 N-terminal" evidence="5">
    <location>
        <begin position="7"/>
        <end position="128"/>
    </location>
</feature>
<evidence type="ECO:0000313" key="7">
    <source>
        <dbReference type="EMBL" id="CCC96165.1"/>
    </source>
</evidence>
<comment type="subcellular location">
    <subcellularLocation>
        <location evidence="1">Golgi apparatus membrane</location>
        <topology evidence="1">Peripheral membrane protein</topology>
    </subcellularLocation>
</comment>
<keyword evidence="3" id="KW-0333">Golgi apparatus</keyword>
<evidence type="ECO:0000256" key="4">
    <source>
        <dbReference type="ARBA" id="ARBA00023136"/>
    </source>
</evidence>
<dbReference type="GO" id="GO:0017119">
    <property type="term" value="C:Golgi transport complex"/>
    <property type="evidence" value="ECO:0007669"/>
    <property type="project" value="InterPro"/>
</dbReference>
<dbReference type="GO" id="GO:0000139">
    <property type="term" value="C:Golgi membrane"/>
    <property type="evidence" value="ECO:0007669"/>
    <property type="project" value="UniProtKB-SubCell"/>
</dbReference>
<dbReference type="Pfam" id="PF20649">
    <property type="entry name" value="COG5_C"/>
    <property type="match status" value="1"/>
</dbReference>
<gene>
    <name evidence="7" type="ORF">TCIL3000_11_16790</name>
</gene>
<organism evidence="7">
    <name type="scientific">Trypanosoma congolense (strain IL3000)</name>
    <dbReference type="NCBI Taxonomy" id="1068625"/>
    <lineage>
        <taxon>Eukaryota</taxon>
        <taxon>Discoba</taxon>
        <taxon>Euglenozoa</taxon>
        <taxon>Kinetoplastea</taxon>
        <taxon>Metakinetoplastina</taxon>
        <taxon>Trypanosomatida</taxon>
        <taxon>Trypanosomatidae</taxon>
        <taxon>Trypanosoma</taxon>
        <taxon>Nannomonas</taxon>
    </lineage>
</organism>
<evidence type="ECO:0000256" key="1">
    <source>
        <dbReference type="ARBA" id="ARBA00004395"/>
    </source>
</evidence>
<feature type="domain" description="Conserved oligomeric Golgi complex subunit 5 helical" evidence="6">
    <location>
        <begin position="156"/>
        <end position="329"/>
    </location>
</feature>
<dbReference type="InterPro" id="IPR019465">
    <property type="entry name" value="Cog5"/>
</dbReference>
<evidence type="ECO:0000256" key="2">
    <source>
        <dbReference type="ARBA" id="ARBA00020974"/>
    </source>
</evidence>
<evidence type="ECO:0000256" key="3">
    <source>
        <dbReference type="ARBA" id="ARBA00023034"/>
    </source>
</evidence>
<dbReference type="AlphaFoldDB" id="G0V3E2"/>